<gene>
    <name evidence="1" type="ORF">RHSIM_RhsimUnG0000700</name>
</gene>
<sequence length="109" mass="12397">MRDEGSSISIQDLKWFMPIQICKDVLKINIEALHEDYQKRGRNAISKITSDKSIVVSLLEVCPTLNSRPTWSGCSSSSRVVYQIIFLKSLNVDLRHFLTYLNGHDEPAS</sequence>
<protein>
    <submittedName>
        <fullName evidence="1">Uncharacterized protein</fullName>
    </submittedName>
</protein>
<organism evidence="1 2">
    <name type="scientific">Rhododendron simsii</name>
    <name type="common">Sims's rhododendron</name>
    <dbReference type="NCBI Taxonomy" id="118357"/>
    <lineage>
        <taxon>Eukaryota</taxon>
        <taxon>Viridiplantae</taxon>
        <taxon>Streptophyta</taxon>
        <taxon>Embryophyta</taxon>
        <taxon>Tracheophyta</taxon>
        <taxon>Spermatophyta</taxon>
        <taxon>Magnoliopsida</taxon>
        <taxon>eudicotyledons</taxon>
        <taxon>Gunneridae</taxon>
        <taxon>Pentapetalae</taxon>
        <taxon>asterids</taxon>
        <taxon>Ericales</taxon>
        <taxon>Ericaceae</taxon>
        <taxon>Ericoideae</taxon>
        <taxon>Rhodoreae</taxon>
        <taxon>Rhododendron</taxon>
    </lineage>
</organism>
<dbReference type="AlphaFoldDB" id="A0A834L663"/>
<evidence type="ECO:0000313" key="2">
    <source>
        <dbReference type="Proteomes" id="UP000626092"/>
    </source>
</evidence>
<name>A0A834L663_RHOSS</name>
<comment type="caution">
    <text evidence="1">The sequence shown here is derived from an EMBL/GenBank/DDBJ whole genome shotgun (WGS) entry which is preliminary data.</text>
</comment>
<keyword evidence="2" id="KW-1185">Reference proteome</keyword>
<reference evidence="1" key="1">
    <citation type="submission" date="2019-11" db="EMBL/GenBank/DDBJ databases">
        <authorList>
            <person name="Liu Y."/>
            <person name="Hou J."/>
            <person name="Li T.-Q."/>
            <person name="Guan C.-H."/>
            <person name="Wu X."/>
            <person name="Wu H.-Z."/>
            <person name="Ling F."/>
            <person name="Zhang R."/>
            <person name="Shi X.-G."/>
            <person name="Ren J.-P."/>
            <person name="Chen E.-F."/>
            <person name="Sun J.-M."/>
        </authorList>
    </citation>
    <scope>NUCLEOTIDE SEQUENCE</scope>
    <source>
        <strain evidence="1">Adult_tree_wgs_1</strain>
        <tissue evidence="1">Leaves</tissue>
    </source>
</reference>
<proteinExistence type="predicted"/>
<evidence type="ECO:0000313" key="1">
    <source>
        <dbReference type="EMBL" id="KAF7117148.1"/>
    </source>
</evidence>
<dbReference type="EMBL" id="WJXA01000018">
    <property type="protein sequence ID" value="KAF7117148.1"/>
    <property type="molecule type" value="Genomic_DNA"/>
</dbReference>
<dbReference type="Proteomes" id="UP000626092">
    <property type="component" value="Unassembled WGS sequence"/>
</dbReference>
<accession>A0A834L663</accession>